<sequence length="195" mass="22382">MGDPKLKPKEGKYSYADYLTWPDEERWEIIDGEVWDMSPAPIRKHQFISAYLTAEIFTFLKGKTCQVYAAPFDVRLDETENHIEESVFNVVQPDLSIICDTNKLDDTGCKGAPDLVIEILSPSTSFKDETHKLNLYEKSGVREYWIINPETEIIMIYLLEGEKFKAPVSFRKTGTWESPVLKGFELDISGLFESL</sequence>
<dbReference type="InterPro" id="IPR008538">
    <property type="entry name" value="Uma2"/>
</dbReference>
<name>A0A841R6E0_9SPIO</name>
<evidence type="ECO:0000259" key="1">
    <source>
        <dbReference type="Pfam" id="PF05685"/>
    </source>
</evidence>
<feature type="domain" description="Putative restriction endonuclease" evidence="1">
    <location>
        <begin position="16"/>
        <end position="188"/>
    </location>
</feature>
<dbReference type="RefSeq" id="WP_184747025.1">
    <property type="nucleotide sequence ID" value="NZ_JACHGJ010000004.1"/>
</dbReference>
<dbReference type="PANTHER" id="PTHR34107:SF4">
    <property type="entry name" value="SLL1222 PROTEIN"/>
    <property type="match status" value="1"/>
</dbReference>
<dbReference type="InterPro" id="IPR012296">
    <property type="entry name" value="Nuclease_put_TT1808"/>
</dbReference>
<dbReference type="AlphaFoldDB" id="A0A841R6E0"/>
<comment type="caution">
    <text evidence="2">The sequence shown here is derived from an EMBL/GenBank/DDBJ whole genome shotgun (WGS) entry which is preliminary data.</text>
</comment>
<protein>
    <submittedName>
        <fullName evidence="2">Uma2 family endonuclease</fullName>
    </submittedName>
</protein>
<accession>A0A841R6E0</accession>
<keyword evidence="2" id="KW-0378">Hydrolase</keyword>
<evidence type="ECO:0000313" key="2">
    <source>
        <dbReference type="EMBL" id="MBB6480764.1"/>
    </source>
</evidence>
<gene>
    <name evidence="2" type="ORF">HNR50_002437</name>
</gene>
<reference evidence="2 3" key="1">
    <citation type="submission" date="2020-08" db="EMBL/GenBank/DDBJ databases">
        <title>Genomic Encyclopedia of Type Strains, Phase IV (KMG-IV): sequencing the most valuable type-strain genomes for metagenomic binning, comparative biology and taxonomic classification.</title>
        <authorList>
            <person name="Goeker M."/>
        </authorList>
    </citation>
    <scope>NUCLEOTIDE SEQUENCE [LARGE SCALE GENOMIC DNA]</scope>
    <source>
        <strain evidence="2 3">DSM 2461</strain>
    </source>
</reference>
<dbReference type="Gene3D" id="3.90.1570.10">
    <property type="entry name" value="tt1808, chain A"/>
    <property type="match status" value="1"/>
</dbReference>
<organism evidence="2 3">
    <name type="scientific">Spirochaeta isovalerica</name>
    <dbReference type="NCBI Taxonomy" id="150"/>
    <lineage>
        <taxon>Bacteria</taxon>
        <taxon>Pseudomonadati</taxon>
        <taxon>Spirochaetota</taxon>
        <taxon>Spirochaetia</taxon>
        <taxon>Spirochaetales</taxon>
        <taxon>Spirochaetaceae</taxon>
        <taxon>Spirochaeta</taxon>
    </lineage>
</organism>
<keyword evidence="3" id="KW-1185">Reference proteome</keyword>
<dbReference type="CDD" id="cd06260">
    <property type="entry name" value="DUF820-like"/>
    <property type="match status" value="1"/>
</dbReference>
<evidence type="ECO:0000313" key="3">
    <source>
        <dbReference type="Proteomes" id="UP000587760"/>
    </source>
</evidence>
<dbReference type="Pfam" id="PF05685">
    <property type="entry name" value="Uma2"/>
    <property type="match status" value="1"/>
</dbReference>
<dbReference type="SUPFAM" id="SSF52980">
    <property type="entry name" value="Restriction endonuclease-like"/>
    <property type="match status" value="1"/>
</dbReference>
<dbReference type="EMBL" id="JACHGJ010000004">
    <property type="protein sequence ID" value="MBB6480764.1"/>
    <property type="molecule type" value="Genomic_DNA"/>
</dbReference>
<proteinExistence type="predicted"/>
<dbReference type="Proteomes" id="UP000587760">
    <property type="component" value="Unassembled WGS sequence"/>
</dbReference>
<keyword evidence="2" id="KW-0540">Nuclease</keyword>
<dbReference type="InterPro" id="IPR011335">
    <property type="entry name" value="Restrct_endonuc-II-like"/>
</dbReference>
<keyword evidence="2" id="KW-0255">Endonuclease</keyword>
<dbReference type="GO" id="GO:0004519">
    <property type="term" value="F:endonuclease activity"/>
    <property type="evidence" value="ECO:0007669"/>
    <property type="project" value="UniProtKB-KW"/>
</dbReference>
<dbReference type="PANTHER" id="PTHR34107">
    <property type="entry name" value="SLL0198 PROTEIN-RELATED"/>
    <property type="match status" value="1"/>
</dbReference>